<dbReference type="EMBL" id="ANJA01003726">
    <property type="protein sequence ID" value="ETO61793.1"/>
    <property type="molecule type" value="Genomic_DNA"/>
</dbReference>
<feature type="domain" description="N-acetyltransferase" evidence="2">
    <location>
        <begin position="11"/>
        <end position="173"/>
    </location>
</feature>
<protein>
    <recommendedName>
        <fullName evidence="2">N-acetyltransferase domain-containing protein</fullName>
    </recommendedName>
</protein>
<dbReference type="Pfam" id="PF00583">
    <property type="entry name" value="Acetyltransf_1"/>
    <property type="match status" value="2"/>
</dbReference>
<dbReference type="Proteomes" id="UP000028582">
    <property type="component" value="Unassembled WGS sequence"/>
</dbReference>
<evidence type="ECO:0000313" key="4">
    <source>
        <dbReference type="Proteomes" id="UP000028582"/>
    </source>
</evidence>
<sequence>MTTVDQQLANLVIRQYRSLDHEEVVQLYLNGMRSYSFEGEDEASKTLWEQVRQASVNSDLADIEGVYLTSGGNFWVAVVSSSDREEEVIAMVGLQLHSGDLGELRRMSVKEGYRRVGLGRKLLKHLEDWARTHGLKRVKLSTGSTSLLTSVVQLSVLMATVKQPEFCIRQYAPQDQEGVNAVFIDGCEFYRDSFPSHVQEHWTEFIQEGLDGDLSRILSAYIAPGGNFWVVTTPENSVHKVVGIVGLEDKGDGVGELRRMAVSSAFRRHGLGRRLVNELETWAKDHGFTKIFLMNGGPKEDARAFYRAIGYQDVGMKVVSVEPHVEVFQLAKQL</sequence>
<comment type="caution">
    <text evidence="3">The sequence shown here is derived from an EMBL/GenBank/DDBJ whole genome shotgun (WGS) entry which is preliminary data.</text>
</comment>
<dbReference type="SUPFAM" id="SSF55729">
    <property type="entry name" value="Acyl-CoA N-acyltransferases (Nat)"/>
    <property type="match status" value="2"/>
</dbReference>
<dbReference type="AlphaFoldDB" id="A0A080Z582"/>
<dbReference type="InterPro" id="IPR050769">
    <property type="entry name" value="NAT_camello-type"/>
</dbReference>
<evidence type="ECO:0000313" key="3">
    <source>
        <dbReference type="EMBL" id="ETO61793.1"/>
    </source>
</evidence>
<keyword evidence="1" id="KW-0808">Transferase</keyword>
<dbReference type="PROSITE" id="PS51186">
    <property type="entry name" value="GNAT"/>
    <property type="match status" value="2"/>
</dbReference>
<accession>A0A080Z582</accession>
<gene>
    <name evidence="3" type="ORF">F444_20258</name>
</gene>
<evidence type="ECO:0000256" key="1">
    <source>
        <dbReference type="ARBA" id="ARBA00022679"/>
    </source>
</evidence>
<dbReference type="PANTHER" id="PTHR13947">
    <property type="entry name" value="GNAT FAMILY N-ACETYLTRANSFERASE"/>
    <property type="match status" value="1"/>
</dbReference>
<dbReference type="InterPro" id="IPR016181">
    <property type="entry name" value="Acyl_CoA_acyltransferase"/>
</dbReference>
<reference evidence="3 4" key="1">
    <citation type="submission" date="2013-11" db="EMBL/GenBank/DDBJ databases">
        <title>The Genome Sequence of Phytophthora parasitica P1976.</title>
        <authorList>
            <consortium name="The Broad Institute Genomics Platform"/>
            <person name="Russ C."/>
            <person name="Tyler B."/>
            <person name="Panabieres F."/>
            <person name="Shan W."/>
            <person name="Tripathy S."/>
            <person name="Grunwald N."/>
            <person name="Machado M."/>
            <person name="Johnson C.S."/>
            <person name="Walker B."/>
            <person name="Young S."/>
            <person name="Zeng Q."/>
            <person name="Gargeya S."/>
            <person name="Fitzgerald M."/>
            <person name="Haas B."/>
            <person name="Abouelleil A."/>
            <person name="Allen A.W."/>
            <person name="Alvarado L."/>
            <person name="Arachchi H.M."/>
            <person name="Berlin A.M."/>
            <person name="Chapman S.B."/>
            <person name="Gainer-Dewar J."/>
            <person name="Goldberg J."/>
            <person name="Griggs A."/>
            <person name="Gujja S."/>
            <person name="Hansen M."/>
            <person name="Howarth C."/>
            <person name="Imamovic A."/>
            <person name="Ireland A."/>
            <person name="Larimer J."/>
            <person name="McCowan C."/>
            <person name="Murphy C."/>
            <person name="Pearson M."/>
            <person name="Poon T.W."/>
            <person name="Priest M."/>
            <person name="Roberts A."/>
            <person name="Saif S."/>
            <person name="Shea T."/>
            <person name="Sisk P."/>
            <person name="Sykes S."/>
            <person name="Wortman J."/>
            <person name="Nusbaum C."/>
            <person name="Birren B."/>
        </authorList>
    </citation>
    <scope>NUCLEOTIDE SEQUENCE [LARGE SCALE GENOMIC DNA]</scope>
    <source>
        <strain evidence="3 4">P1976</strain>
    </source>
</reference>
<dbReference type="Gene3D" id="3.40.630.30">
    <property type="match status" value="2"/>
</dbReference>
<dbReference type="CDD" id="cd04301">
    <property type="entry name" value="NAT_SF"/>
    <property type="match status" value="2"/>
</dbReference>
<organism evidence="3 4">
    <name type="scientific">Phytophthora nicotianae P1976</name>
    <dbReference type="NCBI Taxonomy" id="1317066"/>
    <lineage>
        <taxon>Eukaryota</taxon>
        <taxon>Sar</taxon>
        <taxon>Stramenopiles</taxon>
        <taxon>Oomycota</taxon>
        <taxon>Peronosporomycetes</taxon>
        <taxon>Peronosporales</taxon>
        <taxon>Peronosporaceae</taxon>
        <taxon>Phytophthora</taxon>
    </lineage>
</organism>
<dbReference type="GO" id="GO:0008080">
    <property type="term" value="F:N-acetyltransferase activity"/>
    <property type="evidence" value="ECO:0007669"/>
    <property type="project" value="InterPro"/>
</dbReference>
<dbReference type="PANTHER" id="PTHR13947:SF37">
    <property type="entry name" value="LD18367P"/>
    <property type="match status" value="1"/>
</dbReference>
<name>A0A080Z582_PHYNI</name>
<dbReference type="OrthoDB" id="41532at2759"/>
<evidence type="ECO:0000259" key="2">
    <source>
        <dbReference type="PROSITE" id="PS51186"/>
    </source>
</evidence>
<dbReference type="InterPro" id="IPR000182">
    <property type="entry name" value="GNAT_dom"/>
</dbReference>
<feature type="domain" description="N-acetyltransferase" evidence="2">
    <location>
        <begin position="166"/>
        <end position="334"/>
    </location>
</feature>
<proteinExistence type="predicted"/>